<proteinExistence type="predicted"/>
<accession>A0A9W9D4W3</accession>
<gene>
    <name evidence="7" type="ORF">N0V91_007488</name>
</gene>
<dbReference type="PROSITE" id="PS51044">
    <property type="entry name" value="ZF_SP_RING"/>
    <property type="match status" value="1"/>
</dbReference>
<organism evidence="7 8">
    <name type="scientific">Didymella pomorum</name>
    <dbReference type="NCBI Taxonomy" id="749634"/>
    <lineage>
        <taxon>Eukaryota</taxon>
        <taxon>Fungi</taxon>
        <taxon>Dikarya</taxon>
        <taxon>Ascomycota</taxon>
        <taxon>Pezizomycotina</taxon>
        <taxon>Dothideomycetes</taxon>
        <taxon>Pleosporomycetidae</taxon>
        <taxon>Pleosporales</taxon>
        <taxon>Pleosporineae</taxon>
        <taxon>Didymellaceae</taxon>
        <taxon>Didymella</taxon>
    </lineage>
</organism>
<evidence type="ECO:0000313" key="8">
    <source>
        <dbReference type="Proteomes" id="UP001140510"/>
    </source>
</evidence>
<feature type="domain" description="SP-RING-type" evidence="6">
    <location>
        <begin position="207"/>
        <end position="297"/>
    </location>
</feature>
<dbReference type="Pfam" id="PF02891">
    <property type="entry name" value="zf-MIZ"/>
    <property type="match status" value="1"/>
</dbReference>
<feature type="region of interest" description="Disordered" evidence="5">
    <location>
        <begin position="312"/>
        <end position="350"/>
    </location>
</feature>
<feature type="compositionally biased region" description="Basic and acidic residues" evidence="5">
    <location>
        <begin position="314"/>
        <end position="332"/>
    </location>
</feature>
<dbReference type="PANTHER" id="PTHR10782:SF4">
    <property type="entry name" value="TONALLI, ISOFORM E"/>
    <property type="match status" value="1"/>
</dbReference>
<keyword evidence="1" id="KW-0479">Metal-binding</keyword>
<dbReference type="InterPro" id="IPR013083">
    <property type="entry name" value="Znf_RING/FYVE/PHD"/>
</dbReference>
<evidence type="ECO:0000256" key="4">
    <source>
        <dbReference type="PROSITE-ProRule" id="PRU00452"/>
    </source>
</evidence>
<dbReference type="PANTHER" id="PTHR10782">
    <property type="entry name" value="ZINC FINGER MIZ DOMAIN-CONTAINING PROTEIN"/>
    <property type="match status" value="1"/>
</dbReference>
<dbReference type="InterPro" id="IPR004181">
    <property type="entry name" value="Znf_MIZ"/>
</dbReference>
<evidence type="ECO:0000259" key="6">
    <source>
        <dbReference type="PROSITE" id="PS51044"/>
    </source>
</evidence>
<evidence type="ECO:0000256" key="3">
    <source>
        <dbReference type="ARBA" id="ARBA00022833"/>
    </source>
</evidence>
<dbReference type="GO" id="GO:0000785">
    <property type="term" value="C:chromatin"/>
    <property type="evidence" value="ECO:0007669"/>
    <property type="project" value="TreeGrafter"/>
</dbReference>
<name>A0A9W9D4W3_9PLEO</name>
<dbReference type="AlphaFoldDB" id="A0A9W9D4W3"/>
<evidence type="ECO:0000256" key="2">
    <source>
        <dbReference type="ARBA" id="ARBA00022771"/>
    </source>
</evidence>
<keyword evidence="3" id="KW-0862">Zinc</keyword>
<feature type="region of interest" description="Disordered" evidence="5">
    <location>
        <begin position="1"/>
        <end position="33"/>
    </location>
</feature>
<dbReference type="GO" id="GO:0008270">
    <property type="term" value="F:zinc ion binding"/>
    <property type="evidence" value="ECO:0007669"/>
    <property type="project" value="UniProtKB-KW"/>
</dbReference>
<evidence type="ECO:0000256" key="5">
    <source>
        <dbReference type="SAM" id="MobiDB-lite"/>
    </source>
</evidence>
<dbReference type="GO" id="GO:0061665">
    <property type="term" value="F:SUMO ligase activity"/>
    <property type="evidence" value="ECO:0007669"/>
    <property type="project" value="TreeGrafter"/>
</dbReference>
<comment type="caution">
    <text evidence="7">The sequence shown here is derived from an EMBL/GenBank/DDBJ whole genome shotgun (WGS) entry which is preliminary data.</text>
</comment>
<dbReference type="OrthoDB" id="27975at2759"/>
<evidence type="ECO:0000313" key="7">
    <source>
        <dbReference type="EMBL" id="KAJ4402127.1"/>
    </source>
</evidence>
<dbReference type="EMBL" id="JAPEVA010000065">
    <property type="protein sequence ID" value="KAJ4402127.1"/>
    <property type="molecule type" value="Genomic_DNA"/>
</dbReference>
<keyword evidence="2 4" id="KW-0863">Zinc-finger</keyword>
<protein>
    <recommendedName>
        <fullName evidence="6">SP-RING-type domain-containing protein</fullName>
    </recommendedName>
</protein>
<evidence type="ECO:0000256" key="1">
    <source>
        <dbReference type="ARBA" id="ARBA00022723"/>
    </source>
</evidence>
<sequence>MSRRSQPAPLPMTYPRPTSQVQTPSGPQGKTRLLPKRLKNANTAVERLLFTLGTKDLESIAKTMPSPAGAPETRLIDEKHKMIRLRCVKWPADPMPRGEQWAVADNSWIQWSTFSLNGRPLEFRKKLHYGKDLPIDLTPLVTKGENILAVSVMSNSDDHNYRNYLIAAEFLGVMTRQSIDERLREKTVDAQTVVDDIKRKLSGSATDDDDIVLMESTLTVNLRDPFSASKICDTPVRGKTCLHNDCFDLDTFLETRPRKGDATAADQWRCPICKADARPNTLVIDGFLVEVREELARKGLLGTRAIIVSQDGSWRPKPEERDPNGVTDRDTPEPNSAAAQTVHEIIDLSD</sequence>
<dbReference type="Proteomes" id="UP001140510">
    <property type="component" value="Unassembled WGS sequence"/>
</dbReference>
<feature type="compositionally biased region" description="Polar residues" evidence="5">
    <location>
        <begin position="16"/>
        <end position="28"/>
    </location>
</feature>
<dbReference type="Gene3D" id="3.30.40.10">
    <property type="entry name" value="Zinc/RING finger domain, C3HC4 (zinc finger)"/>
    <property type="match status" value="1"/>
</dbReference>
<dbReference type="GO" id="GO:0016925">
    <property type="term" value="P:protein sumoylation"/>
    <property type="evidence" value="ECO:0007669"/>
    <property type="project" value="TreeGrafter"/>
</dbReference>
<keyword evidence="8" id="KW-1185">Reference proteome</keyword>
<reference evidence="7" key="1">
    <citation type="submission" date="2022-10" db="EMBL/GenBank/DDBJ databases">
        <title>Tapping the CABI collections for fungal endophytes: first genome assemblies for Collariella, Neodidymelliopsis, Ascochyta clinopodiicola, Didymella pomorum, Didymosphaeria variabile, Neocosmospora piperis and Neocucurbitaria cava.</title>
        <authorList>
            <person name="Hill R."/>
        </authorList>
    </citation>
    <scope>NUCLEOTIDE SEQUENCE</scope>
    <source>
        <strain evidence="7">IMI 355091</strain>
    </source>
</reference>